<evidence type="ECO:0000256" key="3">
    <source>
        <dbReference type="SAM" id="MobiDB-lite"/>
    </source>
</evidence>
<dbReference type="Gene3D" id="2.30.30.40">
    <property type="entry name" value="SH3 Domains"/>
    <property type="match status" value="1"/>
</dbReference>
<feature type="compositionally biased region" description="Basic and acidic residues" evidence="3">
    <location>
        <begin position="521"/>
        <end position="535"/>
    </location>
</feature>
<evidence type="ECO:0000256" key="4">
    <source>
        <dbReference type="SAM" id="SignalP"/>
    </source>
</evidence>
<comment type="caution">
    <text evidence="6">The sequence shown here is derived from an EMBL/GenBank/DDBJ whole genome shotgun (WGS) entry which is preliminary data.</text>
</comment>
<gene>
    <name evidence="6" type="ORF">LY90DRAFT_706555</name>
</gene>
<feature type="compositionally biased region" description="Low complexity" evidence="3">
    <location>
        <begin position="227"/>
        <end position="245"/>
    </location>
</feature>
<dbReference type="EMBL" id="MCOG01000221">
    <property type="protein sequence ID" value="ORY24527.1"/>
    <property type="molecule type" value="Genomic_DNA"/>
</dbReference>
<feature type="region of interest" description="Disordered" evidence="3">
    <location>
        <begin position="516"/>
        <end position="535"/>
    </location>
</feature>
<evidence type="ECO:0000256" key="2">
    <source>
        <dbReference type="PROSITE-ProRule" id="PRU00192"/>
    </source>
</evidence>
<feature type="signal peptide" evidence="4">
    <location>
        <begin position="1"/>
        <end position="20"/>
    </location>
</feature>
<proteinExistence type="predicted"/>
<feature type="region of interest" description="Disordered" evidence="3">
    <location>
        <begin position="227"/>
        <end position="258"/>
    </location>
</feature>
<dbReference type="PROSITE" id="PS50002">
    <property type="entry name" value="SH3"/>
    <property type="match status" value="1"/>
</dbReference>
<reference evidence="6 7" key="1">
    <citation type="submission" date="2016-08" db="EMBL/GenBank/DDBJ databases">
        <title>A Parts List for Fungal Cellulosomes Revealed by Comparative Genomics.</title>
        <authorList>
            <consortium name="DOE Joint Genome Institute"/>
            <person name="Haitjema C.H."/>
            <person name="Gilmore S.P."/>
            <person name="Henske J.K."/>
            <person name="Solomon K.V."/>
            <person name="De Groot R."/>
            <person name="Kuo A."/>
            <person name="Mondo S.J."/>
            <person name="Salamov A.A."/>
            <person name="Labutti K."/>
            <person name="Zhao Z."/>
            <person name="Chiniquy J."/>
            <person name="Barry K."/>
            <person name="Brewer H.M."/>
            <person name="Purvine S.O."/>
            <person name="Wright A.T."/>
            <person name="Boxma B."/>
            <person name="Van Alen T."/>
            <person name="Hackstein J.H."/>
            <person name="Baker S.E."/>
            <person name="Grigoriev I.V."/>
            <person name="O'Malley M.A."/>
        </authorList>
    </citation>
    <scope>NUCLEOTIDE SEQUENCE [LARGE SCALE GENOMIC DNA]</scope>
    <source>
        <strain evidence="6 7">G1</strain>
    </source>
</reference>
<dbReference type="Proteomes" id="UP000193920">
    <property type="component" value="Unassembled WGS sequence"/>
</dbReference>
<feature type="compositionally biased region" description="Basic and acidic residues" evidence="3">
    <location>
        <begin position="246"/>
        <end position="256"/>
    </location>
</feature>
<keyword evidence="7" id="KW-1185">Reference proteome</keyword>
<dbReference type="AlphaFoldDB" id="A0A1Y2AQM9"/>
<evidence type="ECO:0000313" key="6">
    <source>
        <dbReference type="EMBL" id="ORY24527.1"/>
    </source>
</evidence>
<feature type="compositionally biased region" description="Polar residues" evidence="3">
    <location>
        <begin position="337"/>
        <end position="362"/>
    </location>
</feature>
<name>A0A1Y2AQM9_9FUNG</name>
<organism evidence="6 7">
    <name type="scientific">Neocallimastix californiae</name>
    <dbReference type="NCBI Taxonomy" id="1754190"/>
    <lineage>
        <taxon>Eukaryota</taxon>
        <taxon>Fungi</taxon>
        <taxon>Fungi incertae sedis</taxon>
        <taxon>Chytridiomycota</taxon>
        <taxon>Chytridiomycota incertae sedis</taxon>
        <taxon>Neocallimastigomycetes</taxon>
        <taxon>Neocallimastigales</taxon>
        <taxon>Neocallimastigaceae</taxon>
        <taxon>Neocallimastix</taxon>
    </lineage>
</organism>
<keyword evidence="1 2" id="KW-0728">SH3 domain</keyword>
<evidence type="ECO:0000256" key="1">
    <source>
        <dbReference type="ARBA" id="ARBA00022443"/>
    </source>
</evidence>
<accession>A0A1Y2AQM9</accession>
<dbReference type="SUPFAM" id="SSF50044">
    <property type="entry name" value="SH3-domain"/>
    <property type="match status" value="1"/>
</dbReference>
<feature type="domain" description="SH3" evidence="5">
    <location>
        <begin position="594"/>
        <end position="655"/>
    </location>
</feature>
<sequence>MLKFTRALLLVISSLSIVNSQLAGNRAGVAGPTGATGATDATGATGAGLAGAAGTCSKIVGSTMCPDFPDINVKVTQIAFDNLVQAKYDLLKGSLKGMTGTTCATYDSSFSSSVRYLKSYACSLVLKEQGCSGNSVLCPRICSDLNTSLTNMGCVNTQAQAQLMTKCNSISVNLSNCIDSTNSEIDTCGLEDQTAKAAYCSQHPTLLCCKGSTGGAINNVDNMTGTKTVSSTTTTESTATATQETTKTKSDSDSKKSNKKGSFFTSFFYYLGAKDEKEEMMRGMENGNNGNLYQNNNYGTQTVEVNKNQNFNTNLEVNNNNDYTVRSPYDEKPSYAIPTSSATSPDPFADSNQVDPISPYNTTYNSGYDNSYGYNNDYNNMPNQIKLVIKSINVPPPAPVENPFDAPEAVIPQNDDENKLDKSMQELSKNFAPDDMPVPSVVKMTSIETPQQGNTKADEGAKNNENDDILKPSMVRMTNIETPVPTNTIPSEKNINIGDDILKPSMVTLTEIKTPQETSFNDEKEKAKEAENEEPKKAVVNMIDLKTPDSNEALNTGSLLTPSIMITNTDGQTTDAGNKNETEEALPEEYSEMPDPRPFRCIHPYEPQIDDELRLDLDNEIDVLYEYDDGWCWAINKTTGEQGACPLLCLLSIQEEAKGDREWEKEMDVMKVPGRRESMLSNSFDTSRYSLNKTK</sequence>
<evidence type="ECO:0000259" key="5">
    <source>
        <dbReference type="PROSITE" id="PS50002"/>
    </source>
</evidence>
<dbReference type="OrthoDB" id="2149675at2759"/>
<feature type="chain" id="PRO_5012711384" description="SH3 domain-containing protein" evidence="4">
    <location>
        <begin position="21"/>
        <end position="695"/>
    </location>
</feature>
<dbReference type="InterPro" id="IPR036028">
    <property type="entry name" value="SH3-like_dom_sf"/>
</dbReference>
<feature type="region of interest" description="Disordered" evidence="3">
    <location>
        <begin position="313"/>
        <end position="362"/>
    </location>
</feature>
<keyword evidence="4" id="KW-0732">Signal</keyword>
<dbReference type="InterPro" id="IPR001452">
    <property type="entry name" value="SH3_domain"/>
</dbReference>
<evidence type="ECO:0000313" key="7">
    <source>
        <dbReference type="Proteomes" id="UP000193920"/>
    </source>
</evidence>
<protein>
    <recommendedName>
        <fullName evidence="5">SH3 domain-containing protein</fullName>
    </recommendedName>
</protein>
<dbReference type="Pfam" id="PF00018">
    <property type="entry name" value="SH3_1"/>
    <property type="match status" value="1"/>
</dbReference>